<gene>
    <name evidence="11" type="ORF">DB30_01104</name>
</gene>
<evidence type="ECO:0000256" key="4">
    <source>
        <dbReference type="ARBA" id="ARBA00022741"/>
    </source>
</evidence>
<dbReference type="PROSITE" id="PS00108">
    <property type="entry name" value="PROTEIN_KINASE_ST"/>
    <property type="match status" value="1"/>
</dbReference>
<dbReference type="PROSITE" id="PS00107">
    <property type="entry name" value="PROTEIN_KINASE_ATP"/>
    <property type="match status" value="1"/>
</dbReference>
<dbReference type="PANTHER" id="PTHR43289:SF6">
    <property type="entry name" value="SERINE_THREONINE-PROTEIN KINASE NEKL-3"/>
    <property type="match status" value="1"/>
</dbReference>
<proteinExistence type="predicted"/>
<evidence type="ECO:0000256" key="3">
    <source>
        <dbReference type="ARBA" id="ARBA00022679"/>
    </source>
</evidence>
<evidence type="ECO:0000256" key="5">
    <source>
        <dbReference type="ARBA" id="ARBA00022777"/>
    </source>
</evidence>
<dbReference type="SMART" id="SM00220">
    <property type="entry name" value="S_TKc"/>
    <property type="match status" value="1"/>
</dbReference>
<dbReference type="Pfam" id="PF13191">
    <property type="entry name" value="AAA_16"/>
    <property type="match status" value="1"/>
</dbReference>
<evidence type="ECO:0000256" key="8">
    <source>
        <dbReference type="ARBA" id="ARBA00048679"/>
    </source>
</evidence>
<dbReference type="SUPFAM" id="SSF56112">
    <property type="entry name" value="Protein kinase-like (PK-like)"/>
    <property type="match status" value="1"/>
</dbReference>
<dbReference type="Gene3D" id="3.30.200.20">
    <property type="entry name" value="Phosphorylase Kinase, domain 1"/>
    <property type="match status" value="1"/>
</dbReference>
<dbReference type="InterPro" id="IPR041664">
    <property type="entry name" value="AAA_16"/>
</dbReference>
<name>A0A0C2CNG5_9BACT</name>
<dbReference type="Gene3D" id="1.10.510.10">
    <property type="entry name" value="Transferase(Phosphotransferase) domain 1"/>
    <property type="match status" value="1"/>
</dbReference>
<evidence type="ECO:0000256" key="7">
    <source>
        <dbReference type="ARBA" id="ARBA00047899"/>
    </source>
</evidence>
<evidence type="ECO:0000313" key="12">
    <source>
        <dbReference type="Proteomes" id="UP000031599"/>
    </source>
</evidence>
<keyword evidence="5 11" id="KW-0418">Kinase</keyword>
<accession>A0A0C2CNG5</accession>
<dbReference type="InterPro" id="IPR011990">
    <property type="entry name" value="TPR-like_helical_dom_sf"/>
</dbReference>
<evidence type="ECO:0000256" key="6">
    <source>
        <dbReference type="ARBA" id="ARBA00022840"/>
    </source>
</evidence>
<dbReference type="InterPro" id="IPR008271">
    <property type="entry name" value="Ser/Thr_kinase_AS"/>
</dbReference>
<comment type="catalytic activity">
    <reaction evidence="8">
        <text>L-seryl-[protein] + ATP = O-phospho-L-seryl-[protein] + ADP + H(+)</text>
        <dbReference type="Rhea" id="RHEA:17989"/>
        <dbReference type="Rhea" id="RHEA-COMP:9863"/>
        <dbReference type="Rhea" id="RHEA-COMP:11604"/>
        <dbReference type="ChEBI" id="CHEBI:15378"/>
        <dbReference type="ChEBI" id="CHEBI:29999"/>
        <dbReference type="ChEBI" id="CHEBI:30616"/>
        <dbReference type="ChEBI" id="CHEBI:83421"/>
        <dbReference type="ChEBI" id="CHEBI:456216"/>
        <dbReference type="EC" id="2.7.11.1"/>
    </reaction>
</comment>
<protein>
    <recommendedName>
        <fullName evidence="1">non-specific serine/threonine protein kinase</fullName>
        <ecNumber evidence="1">2.7.11.1</ecNumber>
    </recommendedName>
</protein>
<dbReference type="InterPro" id="IPR017441">
    <property type="entry name" value="Protein_kinase_ATP_BS"/>
</dbReference>
<evidence type="ECO:0000259" key="10">
    <source>
        <dbReference type="PROSITE" id="PS50011"/>
    </source>
</evidence>
<keyword evidence="3" id="KW-0808">Transferase</keyword>
<reference evidence="11 12" key="1">
    <citation type="submission" date="2014-12" db="EMBL/GenBank/DDBJ databases">
        <title>Genome assembly of Enhygromyxa salina DSM 15201.</title>
        <authorList>
            <person name="Sharma G."/>
            <person name="Subramanian S."/>
        </authorList>
    </citation>
    <scope>NUCLEOTIDE SEQUENCE [LARGE SCALE GENOMIC DNA]</scope>
    <source>
        <strain evidence="11 12">DSM 15201</strain>
    </source>
</reference>
<dbReference type="FunFam" id="1.10.510.10:FF:000021">
    <property type="entry name" value="Serine/threonine protein kinase"/>
    <property type="match status" value="1"/>
</dbReference>
<evidence type="ECO:0000256" key="9">
    <source>
        <dbReference type="PROSITE-ProRule" id="PRU10141"/>
    </source>
</evidence>
<dbReference type="PANTHER" id="PTHR43289">
    <property type="entry name" value="MITOGEN-ACTIVATED PROTEIN KINASE KINASE KINASE 20-RELATED"/>
    <property type="match status" value="1"/>
</dbReference>
<dbReference type="InterPro" id="IPR026870">
    <property type="entry name" value="Zinc_ribbon_dom"/>
</dbReference>
<dbReference type="Pfam" id="PF13240">
    <property type="entry name" value="Zn_Ribbon_1"/>
    <property type="match status" value="1"/>
</dbReference>
<dbReference type="RefSeq" id="WP_146661924.1">
    <property type="nucleotide sequence ID" value="NZ_JMCC02000120.1"/>
</dbReference>
<keyword evidence="6 9" id="KW-0067">ATP-binding</keyword>
<keyword evidence="4 9" id="KW-0547">Nucleotide-binding</keyword>
<keyword evidence="2 11" id="KW-0723">Serine/threonine-protein kinase</keyword>
<dbReference type="InterPro" id="IPR027417">
    <property type="entry name" value="P-loop_NTPase"/>
</dbReference>
<evidence type="ECO:0000256" key="1">
    <source>
        <dbReference type="ARBA" id="ARBA00012513"/>
    </source>
</evidence>
<dbReference type="InterPro" id="IPR000719">
    <property type="entry name" value="Prot_kinase_dom"/>
</dbReference>
<dbReference type="EMBL" id="JMCC02000120">
    <property type="protein sequence ID" value="KIG12746.1"/>
    <property type="molecule type" value="Genomic_DNA"/>
</dbReference>
<sequence length="1085" mass="119571">MHELAHKICPQCEARVLDEHRFCPSCGSDLSGVSALDGDPYLGVVIEERYRIEELLGSGAMGRVYKAEQTALHKPFAIKILSPQLTNDPDSQARFANEAHNCASLNHPNVVSVVDYGRTHDGITYLVMEYIEGRSLEQIIYDEFPLTRERIADLILQVLAALAEAHGLGVLHRDLKPENILIQSLRTRGELLKVLDFGIAKLMDDAPNARARPGLTSQGAVCGTPEYMSPEQACGLKLDQRSDLYAVGVILYQMLTGRPPFESEVAVEILHRHIHELPKPPSEVLGKTPDPLEAVCLRALSKERDGRYADAAEFREAIVEAARLGHQAQIHCTNCQEQMRPVDRYCPACGIPAPDQHAITPNWRVERRSTRALRQATGEATAEVLLRALPSRLCGEAAAAVLAAAERQLQYPKPGLITQVVAGGPGSGKSRLLDELCDRAEQHGWRVLQTGCEPTGAMTALWPIRVAVSHLLAVDHRIASPGEINRAANLIGLSYEALPGMQELFGVGVGAGVGANAIEYAVRRRECFTSAVQALTEVAGRPLVLVFDDVDRWDAPSRRVLQQLVRAHSEHPILLLVGTAEEQRDWLRSPVIALPRLGAAEVEAWAELLSKSKSPLPARLASHAPMTPFELELAVRSLPAAGQAVDVADAINAWLGSLAANERQVIELASLLGERVTLEDVDALRDADPVGQAGELRRHLNSLVQAGLMTAVDGRTWEFRSRRICEHIPTMMERSRARHLHREAAIRTESAQLSPTVRALHLLRAQPSRVRDASARVQTVELIEALREAAVTAIASFDDPKAVRLLRTALKACRRLADEDRLQHEAHLIAELVDPFCFTDRVDEAISTLRKVLGTGQAPELESEMHRALGRCLSRKRDWKGAIDAYQRALGPLIAQGRRPALLELYADLAGAYASAGQIARGIKELSEGLDMCTLGDGPRAIIDVSMWRYLLATADLHERAGDPRKARIWAEHALFQAERRNESLGLMRCHEFLGRLLRTLDQAILAEQHVGRGLELARKIGDRRTSAEFLLLRANLRTDDDRPDDARRCLDEALRLSELLEWERGSNRAREGLAKLPGPAPARV</sequence>
<dbReference type="CDD" id="cd14014">
    <property type="entry name" value="STKc_PknB_like"/>
    <property type="match status" value="1"/>
</dbReference>
<dbReference type="Proteomes" id="UP000031599">
    <property type="component" value="Unassembled WGS sequence"/>
</dbReference>
<evidence type="ECO:0000256" key="2">
    <source>
        <dbReference type="ARBA" id="ARBA00022527"/>
    </source>
</evidence>
<dbReference type="GO" id="GO:0004674">
    <property type="term" value="F:protein serine/threonine kinase activity"/>
    <property type="evidence" value="ECO:0007669"/>
    <property type="project" value="UniProtKB-KW"/>
</dbReference>
<dbReference type="FunFam" id="3.30.200.20:FF:000035">
    <property type="entry name" value="Serine/threonine protein kinase Stk1"/>
    <property type="match status" value="1"/>
</dbReference>
<dbReference type="AlphaFoldDB" id="A0A0C2CNG5"/>
<feature type="domain" description="Protein kinase" evidence="10">
    <location>
        <begin position="50"/>
        <end position="319"/>
    </location>
</feature>
<dbReference type="Pfam" id="PF00069">
    <property type="entry name" value="Pkinase"/>
    <property type="match status" value="1"/>
</dbReference>
<dbReference type="EC" id="2.7.11.1" evidence="1"/>
<dbReference type="GO" id="GO:0005524">
    <property type="term" value="F:ATP binding"/>
    <property type="evidence" value="ECO:0007669"/>
    <property type="project" value="UniProtKB-UniRule"/>
</dbReference>
<evidence type="ECO:0000313" key="11">
    <source>
        <dbReference type="EMBL" id="KIG12746.1"/>
    </source>
</evidence>
<dbReference type="InterPro" id="IPR011009">
    <property type="entry name" value="Kinase-like_dom_sf"/>
</dbReference>
<dbReference type="Gene3D" id="1.25.40.10">
    <property type="entry name" value="Tetratricopeptide repeat domain"/>
    <property type="match status" value="2"/>
</dbReference>
<feature type="binding site" evidence="9">
    <location>
        <position position="79"/>
    </location>
    <ligand>
        <name>ATP</name>
        <dbReference type="ChEBI" id="CHEBI:30616"/>
    </ligand>
</feature>
<dbReference type="SUPFAM" id="SSF52540">
    <property type="entry name" value="P-loop containing nucleoside triphosphate hydrolases"/>
    <property type="match status" value="1"/>
</dbReference>
<comment type="caution">
    <text evidence="11">The sequence shown here is derived from an EMBL/GenBank/DDBJ whole genome shotgun (WGS) entry which is preliminary data.</text>
</comment>
<dbReference type="PROSITE" id="PS50011">
    <property type="entry name" value="PROTEIN_KINASE_DOM"/>
    <property type="match status" value="1"/>
</dbReference>
<comment type="catalytic activity">
    <reaction evidence="7">
        <text>L-threonyl-[protein] + ATP = O-phospho-L-threonyl-[protein] + ADP + H(+)</text>
        <dbReference type="Rhea" id="RHEA:46608"/>
        <dbReference type="Rhea" id="RHEA-COMP:11060"/>
        <dbReference type="Rhea" id="RHEA-COMP:11605"/>
        <dbReference type="ChEBI" id="CHEBI:15378"/>
        <dbReference type="ChEBI" id="CHEBI:30013"/>
        <dbReference type="ChEBI" id="CHEBI:30616"/>
        <dbReference type="ChEBI" id="CHEBI:61977"/>
        <dbReference type="ChEBI" id="CHEBI:456216"/>
        <dbReference type="EC" id="2.7.11.1"/>
    </reaction>
</comment>
<organism evidence="11 12">
    <name type="scientific">Enhygromyxa salina</name>
    <dbReference type="NCBI Taxonomy" id="215803"/>
    <lineage>
        <taxon>Bacteria</taxon>
        <taxon>Pseudomonadati</taxon>
        <taxon>Myxococcota</taxon>
        <taxon>Polyangia</taxon>
        <taxon>Nannocystales</taxon>
        <taxon>Nannocystaceae</taxon>
        <taxon>Enhygromyxa</taxon>
    </lineage>
</organism>
<dbReference type="SUPFAM" id="SSF48452">
    <property type="entry name" value="TPR-like"/>
    <property type="match status" value="2"/>
</dbReference>